<keyword evidence="14" id="KW-1185">Reference proteome</keyword>
<keyword evidence="5" id="KW-0560">Oxidoreductase</keyword>
<evidence type="ECO:0000256" key="6">
    <source>
        <dbReference type="ARBA" id="ARBA00023157"/>
    </source>
</evidence>
<reference evidence="13" key="1">
    <citation type="journal article" date="2014" name="Int. J. Syst. Evol. Microbiol.">
        <title>Complete genome sequence of Corynebacterium casei LMG S-19264T (=DSM 44701T), isolated from a smear-ripened cheese.</title>
        <authorList>
            <consortium name="US DOE Joint Genome Institute (JGI-PGF)"/>
            <person name="Walter F."/>
            <person name="Albersmeier A."/>
            <person name="Kalinowski J."/>
            <person name="Ruckert C."/>
        </authorList>
    </citation>
    <scope>NUCLEOTIDE SEQUENCE</scope>
    <source>
        <strain evidence="13">NBRC 108769</strain>
    </source>
</reference>
<evidence type="ECO:0000256" key="8">
    <source>
        <dbReference type="ARBA" id="ARBA00032824"/>
    </source>
</evidence>
<evidence type="ECO:0000313" key="14">
    <source>
        <dbReference type="Proteomes" id="UP001156666"/>
    </source>
</evidence>
<feature type="domain" description="Thioredoxin" evidence="12">
    <location>
        <begin position="49"/>
        <end position="219"/>
    </location>
</feature>
<organism evidence="13 14">
    <name type="scientific">Portibacter lacus</name>
    <dbReference type="NCBI Taxonomy" id="1099794"/>
    <lineage>
        <taxon>Bacteria</taxon>
        <taxon>Pseudomonadati</taxon>
        <taxon>Bacteroidota</taxon>
        <taxon>Saprospiria</taxon>
        <taxon>Saprospirales</taxon>
        <taxon>Haliscomenobacteraceae</taxon>
        <taxon>Portibacter</taxon>
    </lineage>
</organism>
<comment type="catalytic activity">
    <reaction evidence="11">
        <text>a hydroperoxide + [thioredoxin]-dithiol = an alcohol + [thioredoxin]-disulfide + H2O</text>
        <dbReference type="Rhea" id="RHEA:62620"/>
        <dbReference type="Rhea" id="RHEA-COMP:10698"/>
        <dbReference type="Rhea" id="RHEA-COMP:10700"/>
        <dbReference type="ChEBI" id="CHEBI:15377"/>
        <dbReference type="ChEBI" id="CHEBI:29950"/>
        <dbReference type="ChEBI" id="CHEBI:30879"/>
        <dbReference type="ChEBI" id="CHEBI:35924"/>
        <dbReference type="ChEBI" id="CHEBI:50058"/>
        <dbReference type="EC" id="1.11.1.24"/>
    </reaction>
</comment>
<dbReference type="SUPFAM" id="SSF52833">
    <property type="entry name" value="Thioredoxin-like"/>
    <property type="match status" value="1"/>
</dbReference>
<dbReference type="PANTHER" id="PTHR42801">
    <property type="entry name" value="THIOREDOXIN-DEPENDENT PEROXIDE REDUCTASE"/>
    <property type="match status" value="1"/>
</dbReference>
<reference evidence="13" key="2">
    <citation type="submission" date="2023-01" db="EMBL/GenBank/DDBJ databases">
        <title>Draft genome sequence of Portibacter lacus strain NBRC 108769.</title>
        <authorList>
            <person name="Sun Q."/>
            <person name="Mori K."/>
        </authorList>
    </citation>
    <scope>NUCLEOTIDE SEQUENCE</scope>
    <source>
        <strain evidence="13">NBRC 108769</strain>
    </source>
</reference>
<dbReference type="RefSeq" id="WP_235293474.1">
    <property type="nucleotide sequence ID" value="NZ_BSOH01000037.1"/>
</dbReference>
<dbReference type="InterPro" id="IPR000866">
    <property type="entry name" value="AhpC/TSA"/>
</dbReference>
<dbReference type="Gene3D" id="3.40.30.10">
    <property type="entry name" value="Glutaredoxin"/>
    <property type="match status" value="1"/>
</dbReference>
<sequence>MTTSNKTSLKSQLDEKRANFEQNADEYKKNTYMAGIEAVEKSGVAAKAKQVGDKAPDFQLNNALGNPVTLSEFLEKGSVILTWYRGGWCPYCNMTLHELQSELPHFNSNGATLIALTPELPDESISTAEKHNLEFEVLSDVGNKIAREYGIVFQLTDEVAEIYNNSFDMKSTNGDDSNELPLAATYIINNEGIIVYAFLDSDYRNRAEPSELTAFLEQH</sequence>
<dbReference type="EC" id="1.11.1.24" evidence="2"/>
<keyword evidence="4" id="KW-0049">Antioxidant</keyword>
<proteinExistence type="inferred from homology"/>
<evidence type="ECO:0000256" key="4">
    <source>
        <dbReference type="ARBA" id="ARBA00022862"/>
    </source>
</evidence>
<evidence type="ECO:0000256" key="7">
    <source>
        <dbReference type="ARBA" id="ARBA00023284"/>
    </source>
</evidence>
<gene>
    <name evidence="13" type="ORF">GCM10007940_45630</name>
</gene>
<keyword evidence="7" id="KW-0676">Redox-active center</keyword>
<dbReference type="AlphaFoldDB" id="A0AA37WGI8"/>
<dbReference type="PANTHER" id="PTHR42801:SF7">
    <property type="entry name" value="SLL1159 PROTEIN"/>
    <property type="match status" value="1"/>
</dbReference>
<dbReference type="EMBL" id="BSOH01000037">
    <property type="protein sequence ID" value="GLR19947.1"/>
    <property type="molecule type" value="Genomic_DNA"/>
</dbReference>
<dbReference type="InterPro" id="IPR050924">
    <property type="entry name" value="Peroxiredoxin_BCP/PrxQ"/>
</dbReference>
<dbReference type="InterPro" id="IPR036249">
    <property type="entry name" value="Thioredoxin-like_sf"/>
</dbReference>
<protein>
    <recommendedName>
        <fullName evidence="2">thioredoxin-dependent peroxiredoxin</fullName>
        <ecNumber evidence="2">1.11.1.24</ecNumber>
    </recommendedName>
    <alternativeName>
        <fullName evidence="8">Thioredoxin peroxidase</fullName>
    </alternativeName>
    <alternativeName>
        <fullName evidence="10">Thioredoxin-dependent peroxiredoxin Bcp</fullName>
    </alternativeName>
</protein>
<comment type="caution">
    <text evidence="13">The sequence shown here is derived from an EMBL/GenBank/DDBJ whole genome shotgun (WGS) entry which is preliminary data.</text>
</comment>
<name>A0AA37WGI8_9BACT</name>
<accession>A0AA37WGI8</accession>
<dbReference type="Pfam" id="PF00578">
    <property type="entry name" value="AhpC-TSA"/>
    <property type="match status" value="1"/>
</dbReference>
<evidence type="ECO:0000313" key="13">
    <source>
        <dbReference type="EMBL" id="GLR19947.1"/>
    </source>
</evidence>
<dbReference type="Proteomes" id="UP001156666">
    <property type="component" value="Unassembled WGS sequence"/>
</dbReference>
<dbReference type="GO" id="GO:0005737">
    <property type="term" value="C:cytoplasm"/>
    <property type="evidence" value="ECO:0007669"/>
    <property type="project" value="TreeGrafter"/>
</dbReference>
<dbReference type="GO" id="GO:0045454">
    <property type="term" value="P:cell redox homeostasis"/>
    <property type="evidence" value="ECO:0007669"/>
    <property type="project" value="TreeGrafter"/>
</dbReference>
<evidence type="ECO:0000259" key="12">
    <source>
        <dbReference type="PROSITE" id="PS51352"/>
    </source>
</evidence>
<dbReference type="PROSITE" id="PS51352">
    <property type="entry name" value="THIOREDOXIN_2"/>
    <property type="match status" value="1"/>
</dbReference>
<evidence type="ECO:0000256" key="1">
    <source>
        <dbReference type="ARBA" id="ARBA00003330"/>
    </source>
</evidence>
<comment type="similarity">
    <text evidence="9">Belongs to the peroxiredoxin family. BCP/PrxQ subfamily.</text>
</comment>
<evidence type="ECO:0000256" key="5">
    <source>
        <dbReference type="ARBA" id="ARBA00023002"/>
    </source>
</evidence>
<dbReference type="CDD" id="cd02970">
    <property type="entry name" value="PRX_like2"/>
    <property type="match status" value="1"/>
</dbReference>
<evidence type="ECO:0000256" key="11">
    <source>
        <dbReference type="ARBA" id="ARBA00049091"/>
    </source>
</evidence>
<evidence type="ECO:0000256" key="9">
    <source>
        <dbReference type="ARBA" id="ARBA00038489"/>
    </source>
</evidence>
<evidence type="ECO:0000256" key="3">
    <source>
        <dbReference type="ARBA" id="ARBA00022559"/>
    </source>
</evidence>
<keyword evidence="6" id="KW-1015">Disulfide bond</keyword>
<comment type="function">
    <text evidence="1">Thiol-specific peroxidase that catalyzes the reduction of hydrogen peroxide and organic hydroperoxides to water and alcohols, respectively. Plays a role in cell protection against oxidative stress by detoxifying peroxides and as sensor of hydrogen peroxide-mediated signaling events.</text>
</comment>
<dbReference type="GO" id="GO:0034599">
    <property type="term" value="P:cellular response to oxidative stress"/>
    <property type="evidence" value="ECO:0007669"/>
    <property type="project" value="TreeGrafter"/>
</dbReference>
<evidence type="ECO:0000256" key="2">
    <source>
        <dbReference type="ARBA" id="ARBA00013017"/>
    </source>
</evidence>
<dbReference type="InterPro" id="IPR013766">
    <property type="entry name" value="Thioredoxin_domain"/>
</dbReference>
<keyword evidence="3" id="KW-0575">Peroxidase</keyword>
<dbReference type="GO" id="GO:0008379">
    <property type="term" value="F:thioredoxin peroxidase activity"/>
    <property type="evidence" value="ECO:0007669"/>
    <property type="project" value="TreeGrafter"/>
</dbReference>
<evidence type="ECO:0000256" key="10">
    <source>
        <dbReference type="ARBA" id="ARBA00042639"/>
    </source>
</evidence>